<dbReference type="GO" id="GO:0015074">
    <property type="term" value="P:DNA integration"/>
    <property type="evidence" value="ECO:0007669"/>
    <property type="project" value="InterPro"/>
</dbReference>
<evidence type="ECO:0000256" key="1">
    <source>
        <dbReference type="SAM" id="MobiDB-lite"/>
    </source>
</evidence>
<evidence type="ECO:0000313" key="3">
    <source>
        <dbReference type="EMBL" id="CAE7487110.1"/>
    </source>
</evidence>
<feature type="region of interest" description="Disordered" evidence="1">
    <location>
        <begin position="1234"/>
        <end position="1281"/>
    </location>
</feature>
<feature type="compositionally biased region" description="Polar residues" evidence="1">
    <location>
        <begin position="1375"/>
        <end position="1389"/>
    </location>
</feature>
<sequence>GQNVKHDESQTCEVLARTAIHEKDYNFETLLEISSSLKLGHIAGHRMATSAEAGSSLGTIGGLWVHGGVHGLTKTCSTIPWVIKYINKFARHHGVQGWTSFSLTKNLLTNVHRDPNNLAGYDSVTTSFGNFSGGELWTHDDHQEDNKETVWRNGLPGTTVTTRERLVAFDSREPHATQPWTGERWCLTWYTSRAVLKTTLEERDELRALGFPMNSLANTKRSTGTSPGVGEFIRWPEKRRPRKSTRTQLWKMAKRLSSFATWSILATTTFLGNAVMTTAFDEPAPTINLMHHNNPVLFEIGGWDQTMEATAKGIEAVEPMVDLDLHDPPTLTRIKDILEELKPRTLWIHGDHFGDPVGLDEVIELQRNIGGNVTVEGKLNGPMWSSNFGTFLYQMPGVTTYRSNDLLRAQFGGRDHALCEREDDMVFDSTTAEVLLRNYLEEKNDQGTTRQVFPVEAEPRGGARQGNEPSSSRGASAISFRDPQPRPEVASSLRRLHQNLGHPAISDLTRHLRLAGAGPEVVAAAKNMTCEVCRRAQQGKSPKPATLPTTTSFNEIIGVDAFTVYDCQGKKLEMFSVYDYGTSYHIVGELPGHSTEAMEQALCDLWTKVFGPPRTILVDLETGLQAGLERYSAWFGTRVRSAAGQAPWQVGAVERHGGVWKHMWKKVVDEHSILKESPGDIKMGITAINAAKNELRRQGGFSPTQAVYGRDPDVPGELLDHRDPQQTDEILTRDQLRAREQVLRQAARIAYHRAQVDSRLRRALLQRSRVSGEDLNPGDVVYFLRKPKNKKDWRWVGPATVVGHEKKNLWVASAGRCHLVAPEHVRKATSEEVGDLFTLCATQDDLQRLLDQEPGDPQAYDYPENTLEDTGENVDEDLVLPPGDDMNKDLLSEVIFDDEEMPMEGERRRGPPGDPPVVLNKRYRTKGPETAFVAKSVRFNLEPEELEPKSTSSRESATIQKGILMNFRDNAEITVENLDDHYNYAYMVRSTFAAESMGCCGAIENADFIRKFLSMLLTGDLCRHTSSSDAEKKDPENAIMEPMTVATQLDPEGTILQMEQPDLGRRCDDLGASARSYLRQVAAWRKMTRLSADQHGLVLYQNLSGKAWIDAERLDVDLLGMDTGAEYFINWIKERYLDVQITQIGRGLSDFFRRLRRKDGQTIREYLSDFDRALARLTECGCVLPDMASAWVFVDRMSPEESAELNLLASVGNEYNLKRLQQAAIVQDRSLRKPWESSTRSASRDSAAPGRGPRREWWNKKTNTAHLTGHGDNEDDDYPEADPVAENAVEDIVPEAVAEEWYETFMTHETAKQKYRDSLRQRGTNTEALREIANDRLAQAKAKSFCAGCKRRGHWHKDSCCPLNQGARKQGEQSGGNATTSPSQNTTTPARTSYQCSVVYVTWDLDKPVASTQLLAIADTACSKSAMGAGWLDSYLKETAKIDYKPQFLNVNENFKFGASRVDEASYAVIVTFALKGVVVQAKVAVVHGDVPLLLSRGALAKLGTVLDIAANTADFKFINVKGFPLKITDTGHPAVPFVPIRPPEPLEPRKDWAGEDLMILSSERAYTGVAVLPHAVPAVHSVHVSSTCSKGNPHQLENSQGPEDHLDDNLNSKNPQCERIFYPKKIGKAILNMLTADMLCTEAFMTWWLQTNVSNDFWIETPNLLVRVHVIPRRHFFTPAGWKDGGHLKNKLLENLGALDLCKAFQPRLDMSARASTGQTPLPRPATGSKSIWKWNKQELVNEALRVGITIHPKWTVPEIRSVIMEHRAQTSNAVEDATPKRLGSMTLEELKTTAAEHNINLPTRVTRGQAMRLIRDATEDLSHKVMTFGRYRGWTFADTPEGYQEWAIAEVERSSNASEDLRMYANWARNKNTTVMSSVTYDASLDPEFNASTPYEPTESDMMSWRMVSHGPPEDKWRAVTHGYANERTLTPGTASTPKAKAKVPPRAQ</sequence>
<dbReference type="OrthoDB" id="2273864at2759"/>
<feature type="compositionally biased region" description="Polar residues" evidence="1">
    <location>
        <begin position="1930"/>
        <end position="1939"/>
    </location>
</feature>
<dbReference type="InterPro" id="IPR001584">
    <property type="entry name" value="Integrase_cat-core"/>
</dbReference>
<keyword evidence="4" id="KW-1185">Reference proteome</keyword>
<comment type="caution">
    <text evidence="3">The sequence shown here is derived from an EMBL/GenBank/DDBJ whole genome shotgun (WGS) entry which is preliminary data.</text>
</comment>
<dbReference type="Gene3D" id="3.30.420.10">
    <property type="entry name" value="Ribonuclease H-like superfamily/Ribonuclease H"/>
    <property type="match status" value="1"/>
</dbReference>
<name>A0A812SIS1_9DINO</name>
<feature type="region of interest" description="Disordered" evidence="1">
    <location>
        <begin position="1366"/>
        <end position="1389"/>
    </location>
</feature>
<dbReference type="EMBL" id="CAJNJA010022132">
    <property type="protein sequence ID" value="CAE7487110.1"/>
    <property type="molecule type" value="Genomic_DNA"/>
</dbReference>
<dbReference type="Proteomes" id="UP000601435">
    <property type="component" value="Unassembled WGS sequence"/>
</dbReference>
<proteinExistence type="predicted"/>
<feature type="non-terminal residue" evidence="3">
    <location>
        <position position="1"/>
    </location>
</feature>
<evidence type="ECO:0000313" key="4">
    <source>
        <dbReference type="Proteomes" id="UP000601435"/>
    </source>
</evidence>
<feature type="compositionally biased region" description="Polar residues" evidence="1">
    <location>
        <begin position="1588"/>
        <end position="1602"/>
    </location>
</feature>
<gene>
    <name evidence="3" type="primary">GIP</name>
    <name evidence="3" type="ORF">SNEC2469_LOCUS13836</name>
</gene>
<evidence type="ECO:0000259" key="2">
    <source>
        <dbReference type="PROSITE" id="PS50994"/>
    </source>
</evidence>
<dbReference type="SUPFAM" id="SSF53098">
    <property type="entry name" value="Ribonuclease H-like"/>
    <property type="match status" value="1"/>
</dbReference>
<dbReference type="InterPro" id="IPR036397">
    <property type="entry name" value="RNaseH_sf"/>
</dbReference>
<feature type="domain" description="Integrase catalytic" evidence="2">
    <location>
        <begin position="544"/>
        <end position="711"/>
    </location>
</feature>
<accession>A0A812SIS1</accession>
<feature type="region of interest" description="Disordered" evidence="1">
    <location>
        <begin position="446"/>
        <end position="490"/>
    </location>
</feature>
<feature type="region of interest" description="Disordered" evidence="1">
    <location>
        <begin position="1587"/>
        <end position="1611"/>
    </location>
</feature>
<feature type="non-terminal residue" evidence="3">
    <location>
        <position position="1951"/>
    </location>
</feature>
<feature type="compositionally biased region" description="Basic residues" evidence="1">
    <location>
        <begin position="1942"/>
        <end position="1951"/>
    </location>
</feature>
<organism evidence="3 4">
    <name type="scientific">Symbiodinium necroappetens</name>
    <dbReference type="NCBI Taxonomy" id="1628268"/>
    <lineage>
        <taxon>Eukaryota</taxon>
        <taxon>Sar</taxon>
        <taxon>Alveolata</taxon>
        <taxon>Dinophyceae</taxon>
        <taxon>Suessiales</taxon>
        <taxon>Symbiodiniaceae</taxon>
        <taxon>Symbiodinium</taxon>
    </lineage>
</organism>
<dbReference type="InterPro" id="IPR012337">
    <property type="entry name" value="RNaseH-like_sf"/>
</dbReference>
<dbReference type="PROSITE" id="PS50994">
    <property type="entry name" value="INTEGRASE"/>
    <property type="match status" value="1"/>
</dbReference>
<protein>
    <submittedName>
        <fullName evidence="3">GIP protein</fullName>
    </submittedName>
</protein>
<dbReference type="GO" id="GO:0003676">
    <property type="term" value="F:nucleic acid binding"/>
    <property type="evidence" value="ECO:0007669"/>
    <property type="project" value="InterPro"/>
</dbReference>
<feature type="compositionally biased region" description="Low complexity" evidence="1">
    <location>
        <begin position="1237"/>
        <end position="1248"/>
    </location>
</feature>
<feature type="region of interest" description="Disordered" evidence="1">
    <location>
        <begin position="1928"/>
        <end position="1951"/>
    </location>
</feature>
<reference evidence="3" key="1">
    <citation type="submission" date="2021-02" db="EMBL/GenBank/DDBJ databases">
        <authorList>
            <person name="Dougan E. K."/>
            <person name="Rhodes N."/>
            <person name="Thang M."/>
            <person name="Chan C."/>
        </authorList>
    </citation>
    <scope>NUCLEOTIDE SEQUENCE</scope>
</reference>